<dbReference type="InterPro" id="IPR018244">
    <property type="entry name" value="Allrgn_V5/Tpx1_CS"/>
</dbReference>
<dbReference type="PRINTS" id="PR00837">
    <property type="entry name" value="V5TPXLIKE"/>
</dbReference>
<dbReference type="PROSITE" id="PS01009">
    <property type="entry name" value="CRISP_1"/>
    <property type="match status" value="1"/>
</dbReference>
<evidence type="ECO:0000313" key="3">
    <source>
        <dbReference type="Proteomes" id="UP000505210"/>
    </source>
</evidence>
<dbReference type="KEGG" id="theu:HPC62_10805"/>
<dbReference type="Gene3D" id="3.40.33.10">
    <property type="entry name" value="CAP"/>
    <property type="match status" value="1"/>
</dbReference>
<organism evidence="2 3">
    <name type="scientific">Thermoleptolyngbya sichuanensis A183</name>
    <dbReference type="NCBI Taxonomy" id="2737172"/>
    <lineage>
        <taxon>Bacteria</taxon>
        <taxon>Bacillati</taxon>
        <taxon>Cyanobacteriota</taxon>
        <taxon>Cyanophyceae</taxon>
        <taxon>Oculatellales</taxon>
        <taxon>Oculatellaceae</taxon>
        <taxon>Thermoleptolyngbya</taxon>
        <taxon>Thermoleptolyngbya sichuanensis</taxon>
    </lineage>
</organism>
<gene>
    <name evidence="2" type="ORF">HPC62_10805</name>
</gene>
<evidence type="ECO:0000313" key="2">
    <source>
        <dbReference type="EMBL" id="QKD84898.1"/>
    </source>
</evidence>
<evidence type="ECO:0000259" key="1">
    <source>
        <dbReference type="SMART" id="SM00198"/>
    </source>
</evidence>
<dbReference type="Proteomes" id="UP000505210">
    <property type="component" value="Chromosome"/>
</dbReference>
<feature type="domain" description="SCP" evidence="1">
    <location>
        <begin position="1"/>
        <end position="134"/>
    </location>
</feature>
<dbReference type="GO" id="GO:0005576">
    <property type="term" value="C:extracellular region"/>
    <property type="evidence" value="ECO:0007669"/>
    <property type="project" value="InterPro"/>
</dbReference>
<sequence>MLASHNRYRTELNLPPLRWSDQLAQNAQGWANELAARGGRRLVHSQGTGEGENLWMGTSGYFSYDDMVAGWGDEKRHFRPGTFPNVSTTGNWADVGHYTQIIWRDTTHVGCALSTAGGNDILVCRYSPPGNYYGRRVY</sequence>
<dbReference type="InterPro" id="IPR001283">
    <property type="entry name" value="CRISP-related"/>
</dbReference>
<dbReference type="InterPro" id="IPR035940">
    <property type="entry name" value="CAP_sf"/>
</dbReference>
<accession>A0A6M8BDN2</accession>
<proteinExistence type="predicted"/>
<dbReference type="PROSITE" id="PS01010">
    <property type="entry name" value="CRISP_2"/>
    <property type="match status" value="1"/>
</dbReference>
<dbReference type="EMBL" id="CP053661">
    <property type="protein sequence ID" value="QKD84898.1"/>
    <property type="molecule type" value="Genomic_DNA"/>
</dbReference>
<reference evidence="2 3" key="1">
    <citation type="submission" date="2020-05" db="EMBL/GenBank/DDBJ databases">
        <title>Complete genome sequence of of a novel Thermoleptolyngbya strain isolated from hot springs of Ganzi, Sichuan China.</title>
        <authorList>
            <person name="Tang J."/>
            <person name="Daroch M."/>
            <person name="Li L."/>
            <person name="Waleron K."/>
            <person name="Waleron M."/>
            <person name="Waleron M."/>
        </authorList>
    </citation>
    <scope>NUCLEOTIDE SEQUENCE [LARGE SCALE GENOMIC DNA]</scope>
    <source>
        <strain evidence="2 3">PKUAC-SCTA183</strain>
    </source>
</reference>
<dbReference type="Pfam" id="PF00188">
    <property type="entry name" value="CAP"/>
    <property type="match status" value="1"/>
</dbReference>
<name>A0A6M8BDN2_9CYAN</name>
<dbReference type="PRINTS" id="PR00838">
    <property type="entry name" value="V5ALLERGEN"/>
</dbReference>
<dbReference type="SMART" id="SM00198">
    <property type="entry name" value="SCP"/>
    <property type="match status" value="1"/>
</dbReference>
<dbReference type="AlphaFoldDB" id="A0A6M8BDN2"/>
<dbReference type="InterPro" id="IPR014044">
    <property type="entry name" value="CAP_dom"/>
</dbReference>
<protein>
    <submittedName>
        <fullName evidence="2">SCP-like extracellular</fullName>
    </submittedName>
</protein>
<dbReference type="SUPFAM" id="SSF55797">
    <property type="entry name" value="PR-1-like"/>
    <property type="match status" value="1"/>
</dbReference>
<dbReference type="InterPro" id="IPR002413">
    <property type="entry name" value="V5_allergen-like"/>
</dbReference>
<dbReference type="PANTHER" id="PTHR10334">
    <property type="entry name" value="CYSTEINE-RICH SECRETORY PROTEIN-RELATED"/>
    <property type="match status" value="1"/>
</dbReference>
<keyword evidence="3" id="KW-1185">Reference proteome</keyword>